<evidence type="ECO:0008006" key="5">
    <source>
        <dbReference type="Google" id="ProtNLM"/>
    </source>
</evidence>
<comment type="caution">
    <text evidence="3">The sequence shown here is derived from an EMBL/GenBank/DDBJ whole genome shotgun (WGS) entry which is preliminary data.</text>
</comment>
<dbReference type="Pfam" id="PF25794">
    <property type="entry name" value="SACS"/>
    <property type="match status" value="3"/>
</dbReference>
<dbReference type="SUPFAM" id="SSF55874">
    <property type="entry name" value="ATPase domain of HSP90 chaperone/DNA topoisomerase II/histidine kinase"/>
    <property type="match status" value="3"/>
</dbReference>
<dbReference type="Gene3D" id="1.10.287.110">
    <property type="entry name" value="DnaJ domain"/>
    <property type="match status" value="1"/>
</dbReference>
<name>A0ABD3Y1U0_SINWO</name>
<dbReference type="Proteomes" id="UP001634394">
    <property type="component" value="Unassembled WGS sequence"/>
</dbReference>
<organism evidence="3 4">
    <name type="scientific">Sinanodonta woodiana</name>
    <name type="common">Chinese pond mussel</name>
    <name type="synonym">Anodonta woodiana</name>
    <dbReference type="NCBI Taxonomy" id="1069815"/>
    <lineage>
        <taxon>Eukaryota</taxon>
        <taxon>Metazoa</taxon>
        <taxon>Spiralia</taxon>
        <taxon>Lophotrochozoa</taxon>
        <taxon>Mollusca</taxon>
        <taxon>Bivalvia</taxon>
        <taxon>Autobranchia</taxon>
        <taxon>Heteroconchia</taxon>
        <taxon>Palaeoheterodonta</taxon>
        <taxon>Unionida</taxon>
        <taxon>Unionoidea</taxon>
        <taxon>Unionidae</taxon>
        <taxon>Unioninae</taxon>
        <taxon>Sinanodonta</taxon>
    </lineage>
</organism>
<dbReference type="InterPro" id="IPR007842">
    <property type="entry name" value="HEPN_dom"/>
</dbReference>
<dbReference type="PROSITE" id="PS50076">
    <property type="entry name" value="DNAJ_2"/>
    <property type="match status" value="1"/>
</dbReference>
<dbReference type="InterPro" id="IPR036890">
    <property type="entry name" value="HATPase_C_sf"/>
</dbReference>
<evidence type="ECO:0000259" key="2">
    <source>
        <dbReference type="PROSITE" id="PS50910"/>
    </source>
</evidence>
<proteinExistence type="predicted"/>
<dbReference type="InterPro" id="IPR052972">
    <property type="entry name" value="Sacsin_chaperone_reg"/>
</dbReference>
<dbReference type="Pfam" id="PF05168">
    <property type="entry name" value="HEPN"/>
    <property type="match status" value="1"/>
</dbReference>
<dbReference type="InterPro" id="IPR036869">
    <property type="entry name" value="J_dom_sf"/>
</dbReference>
<evidence type="ECO:0000259" key="1">
    <source>
        <dbReference type="PROSITE" id="PS50076"/>
    </source>
</evidence>
<dbReference type="PANTHER" id="PTHR15600:SF42">
    <property type="entry name" value="SACSIN"/>
    <property type="match status" value="1"/>
</dbReference>
<evidence type="ECO:0000313" key="3">
    <source>
        <dbReference type="EMBL" id="KAL3892399.1"/>
    </source>
</evidence>
<sequence length="4440" mass="511268">MTDTDSDSDIEEYSSMEQPPLIKQLKTILAEYPDDGQIIKELLQNAEDAGASEASFLYDDRCINTQEDNKNKYRKFLRGPALCFFNDAKFTDSDWRGIKMIYSSVKEEDPLKVGRFGLGFKSVFHITDFPVVLSGDRIMFMDPHRNPDCVCLTIQLSKLHKWKKFNIEDLFVALDGTFGVSREIIKKGCYNGTLFWFPLRSSASKLSRTVYNKKKVMDLFTSFRTEASSIMIFLKYLIKVSLHERSSITRTMNLQFTVEIVKNVNKVRELRETFLANIRSLNKSIPHTSVECIYRLYICSKSFDGDRVADKVNSDWKVIHYYKGERMSDELRGLIQDDTLGYRPLVGVAFPMGQNREKFKGHVYCALPLPQKTKSLTGLPVHVNGFFALSQNRRHIKWPSSEQDAMHLHKDKSLMWNEKLLTEVLPDAYAICINELVNHTVKNGNADSIVQLVYAAIPRVDKVVDEWYALLPSLFRIIISRPTLLTVNMSGEKSWISCLEAFFATLRQYTNVSPKVRSVLVKTVQLYNKRYVDVPSQVFLSYKQFNNSLTDMSPYSFATLLKENPRYKSLSLEEKLRLLEFLTLDVNYEILEDLELLPLQDGSFKTFVSICKASKQVLLCRKGEMELFPGLEKMFVYQTCESKSLEKHMQAIAKQGLFQLQFMNITTFRELLEKTIQKNVGDTCPLTVRQSSKLSGSWIQKVWEYIFAHKYEVGNLPLIPSLKKGSWSNIQEIELYQLTNFLIVKQIKDVPILHQGVYRCLEILSIKVLPSLPEWLQRSPILQYVHYSTFDDIIQLLDKLYLSDVKEDLINDFNKLRDEEAKNRFVSFLVGSTSWTSNSKAFVRCLKLFHEIGSVRMLVSVQDNTTITRVADFPVKFPRPLITGSCDECRLALTLGAKEFDKKSLIKETLQMMQSTAYSFSETQTFMKYFINNIRLFEQDINTMNIARTIPFLQSNKMHNKCTPSDLFDPLDSRLRDLFYGENRFPLENCFQTKADIDALKQLNLKTYRDVSAIELYDVALFIDSWRDNRDERPMIHKKANRLFEVLKAKPVILHDCINGHALKVHLMDMKCMLHEKTKAPHFPKVLPWFQQQHMMSKPSELRDIHFSTLAGSTMPLIDCQNEVLAEAFGWNQDPPQKKVVEQLKVLINVYKNRYKPELLTIIKDIYQTLTKYSIHDLTVDITFQTLLRNGCIWRGNGFSPPQEIFLDSKGNDLDLCPYLYKLPEEFKWMHSFLLQLGCNKQQNVDVFLKIQSIIKENHASGRHCSDDVKRDLSILINILNRLRKEKNQLQDRLQDVLFPIHCRDESVLVLKPGPECTYCDAQWLRDIASEDTEEENIYYVHEELSNRTAEELGVKSLTQQLLDAEELAMEEWGQEEPITTRLHRLLNEGYQDGLSVPKEIIQNADDAGAKCVNFLYDERQNEDAKDNLLDDGMAECQGPALWAYNDAHFRVEDFKNITRLNAGTKKDDLEKIGKFGLGFCSVYNLTDVPSFISGSNIVIFDPHRSHLGKALPGSSPGMKIDFARMKNLRLMKKLKNQFKPYQNVFKCNISHNFNGTLFRFPLRTPSQAQKSKICDKYYSKKECIELLHMTIKSAGNFLLFTQHIQEIKIFHLPEKNTDPEEAELIFSMTKEDCFGPSQDINEESILSQVSKLKSNGFLRSIPLKRLQKIIIKENIYQHAEYTFPSLTKEARVSINVSWLIAWATGTNETLSETFHGVVGALPLCAVAVPFEMRDNLLHPLPLKELPFGFYESGHLFCFLPLPVSVGLPVHINGCFAVTSDRRQLMTSTEDDKKIKYSSWNTALIQDALVNAYIYLLEGIRESGPSLEYQYCSLWPLECRITEIPIAKYFLKKLLQHESMLFHKDLHWKSFEKCVFLDPSLLNDCNIGRVAFETFLTFYYGSEYEVMELPDQVRKPLEAYYPNEFKDRTVSKEQFFLDVFLPNISKEFWRQSQTNIQKRDTLVIYALGLEDLAVKAALSTSGCIPSEPNGVLKCPAELINPLCDLSDMFCDDDEVFPRGINTFRDKRIIEILIGLGMMENDLPFKLLEDRCQSVFKLAKTCGQCAIKRCYKILKYLCRQNIKEKLYQNQEQLERLSQVQFLPVLQKPSVWTFSWKGSTQEQKTPDKCNIHHTFRSVRLDSAVNLFRQCTERLVGCVELVLDESEVSVRHLDICKILNFKGSKNKYIPYETVVRQLKTISQEYKRMPTKDAKACCKDILAEIYSFLDRLCEKSEEICSACSSDLSKEEVILIDDQMLNASKVAFNLNHKCSPLLFSLENTELAKHKNFFKAIGIKEYFDVHDIVTVLRDINKQWGIHPLSIVEVKLINELLSALKDSMEHERIQYNDLDESLRTDIIAPDTDMVLRKTSSLCLDDSEYEIGPDTRTIHASISPELALALGVKTKRRKCFDALSSLIPGGQKEHLVTRLKGILSAYPCDDGIMKELLQNADDAQASEIHFIKDYRTHGCTKIFDDNFAALQGPALCVFDNSTFTQADIEGIHDLGLGSKRLDPLKTGHYGVGFNAVYHLTDAPSFLTMSRIREQGDMLCIFDPTCQYLPNVTEQNPGVRCKVSDIKKHYPDVMSGYLEKDLLQSNVGTVFRFPLRNKKTDLIEGLSSEQVGKEELDVILNKFCDDSFDALLFLKYVSKITVSDISSGHLTEQYRVETTLSDEDKQRRDAFFEYVKNVSIQYKQERKSILTLPSCEVGYQMMALDNMGRSKLFYIVQRCGFMEGYNTPQTIVHALEKNKIGQLPIGGVAFFIPDREEIMKEHEDAKDTSVTTCNKPATESIANIGRAFCFLPLPLRTGLPCHINGHFVLDHEARRTLWKEDTGYRQDWNHYLFECIISPSYVSALQFLRHRIFDCERKNSFYIVRLLLDWFFSYFPMMSVANDDNWKAIVKYVYRAMNSREVPLFPVLHEREVFDSHNTPLTVPTLEWTSLKRTGDAFPAYVPQGLDRQLCHILKFLGMKVIDIPRKITTSMAESVITPDMVSPVTVLKFLKSYNASDTGVCNLKVDLPVLETTFRSIANVRCIIEYIANADDLENEIDSTPLLVTSNGVLRTFSTKNNIIRSRFSDLLQSSAETFLHNELYSVCHSDKFEKSGVFVNLSIQTFTELLPLTLPPDTFRVGNDVLCLKASSQIPNESWIVRLWHFVHDMSLKATPPRANNYTLECHNISPDVSHLVGVFQHTPPTVDEDILEQNMKLLSHWSLLPVRHDDKYTLLLPLAKMFTVVDISSFDSTSNLGTALTDMHLPIIDTRMFYGNESTFISMMIRTLVASKTKPQELLTCLCYHKEKIRSIPLSVVQCNSVLEYFARRLADLKKNSEDWWIKESIKALPLHITQQGTRTSLSENEEVLILPTGMPIVGIDKWAFNTGHILLGENLNLDELYKLLGCAKSSIINVYCAKILPNFQALPNEHHLEHLAYMKENLLNISYHNQTWNEEQIRLIHVLKTTAFISFDFEIKCASELYDSSNKVFARMCKTSDFPPPPFDDSYWSDFLKLIGLKTEVTETMFVAFVEQLAREGRSLVTKDVMQKSEILIQHLLHSDTTVWGMQTLQRLSKATFFPPYRVSEELLLLCEPFSLSTSLICFSKSIPCQYEHMCWTSMHMLPEWASQESEKLRTLLSTLDVYSEPPVEKVVLHCQNICCAQSLTFSRKNQHLSNSYLFQSVLDSVYDLLSKYKNQTMKENLHYTPLVFIPESCTLVPTRNIVIDLREEDAVEPYLYKAPSYYGRFHDLFVFLGAAKRVSCSHYFMILETLYQQQKEPNTKLLPPERIIVAKAIMNLVKLLTSVTDEGKDLNVGTLYLPDRNLILKNARELVVSDCKSIESRLSECGLDFFIGFVELGVEVRNPRPVIKALPDICRPKLLSEIVQEEVDRSEKTELESKNAVCIENFLHSNEFVHGILRLIKHEKNEAQNSLIEEDEDKIFKSMQHIMIREVSGLNTYLILYGERIQSSKAKAACFIQYEATEKKDHCFMYFQVDDRRELTLNQLFATIEFDIIELITELMKRTTGTIITKIRPLFEMLKCFGGQGSIEETLDRFIIDPYDSLQTLSCTIFPRPGTYVPKEFHAFLEQGFSLFQRHEYDCLAYELEDDNEDSDSDSDESVYIYVRIINAVKTEHSESGIKSQYEINIGDPERRSIKVYAYKLFKFERRFVSDSQDISLSDSIPVGSLPFDHNCRQILESLKDAWTLPRNERRRILRRILLRWHPDKNIGQEDYCNRMFSYIQDVVSRLDRELLSDAENINFTTCDRRGTFTGTEYENLGRRVNTRSSHYRKQHEQHEHDFYEAHRGRSSGAAFPVPDQLNALRWIKQAKKDLSSAIIFLSPADEVPAFNWICYFCHQATEKAIKASVYATDANKVDLKSHRLASIASQGGLSSDIVRLARDLEECLGEHTMMRYPDSISRMQIPAELYTEAQARSALRIAERVIQLAEDTYLN</sequence>
<keyword evidence="4" id="KW-1185">Reference proteome</keyword>
<dbReference type="Gene3D" id="1.20.120.330">
    <property type="entry name" value="Nucleotidyltransferases domain 2"/>
    <property type="match status" value="1"/>
</dbReference>
<dbReference type="InterPro" id="IPR058210">
    <property type="entry name" value="SACS/Nov_dom"/>
</dbReference>
<dbReference type="PANTHER" id="PTHR15600">
    <property type="entry name" value="SACSIN"/>
    <property type="match status" value="1"/>
</dbReference>
<dbReference type="NCBIfam" id="NF047352">
    <property type="entry name" value="P_loop_sacsin"/>
    <property type="match status" value="3"/>
</dbReference>
<feature type="domain" description="HEPN" evidence="2">
    <location>
        <begin position="4316"/>
        <end position="4430"/>
    </location>
</feature>
<feature type="domain" description="J" evidence="1">
    <location>
        <begin position="4179"/>
        <end position="4266"/>
    </location>
</feature>
<dbReference type="EMBL" id="JBJQND010000001">
    <property type="protein sequence ID" value="KAL3892399.1"/>
    <property type="molecule type" value="Genomic_DNA"/>
</dbReference>
<dbReference type="PROSITE" id="PS50910">
    <property type="entry name" value="HEPN"/>
    <property type="match status" value="1"/>
</dbReference>
<protein>
    <recommendedName>
        <fullName evidence="5">Sacsin</fullName>
    </recommendedName>
</protein>
<dbReference type="SMART" id="SM00748">
    <property type="entry name" value="HEPN"/>
    <property type="match status" value="1"/>
</dbReference>
<accession>A0ABD3Y1U0</accession>
<reference evidence="3 4" key="1">
    <citation type="submission" date="2024-11" db="EMBL/GenBank/DDBJ databases">
        <title>Chromosome-level genome assembly of the freshwater bivalve Anodonta woodiana.</title>
        <authorList>
            <person name="Chen X."/>
        </authorList>
    </citation>
    <scope>NUCLEOTIDE SEQUENCE [LARGE SCALE GENOMIC DNA]</scope>
    <source>
        <strain evidence="3">MN2024</strain>
        <tissue evidence="3">Gills</tissue>
    </source>
</reference>
<gene>
    <name evidence="3" type="ORF">ACJMK2_004609</name>
</gene>
<evidence type="ECO:0000313" key="4">
    <source>
        <dbReference type="Proteomes" id="UP001634394"/>
    </source>
</evidence>
<dbReference type="InterPro" id="IPR001623">
    <property type="entry name" value="DnaJ_domain"/>
</dbReference>
<dbReference type="SUPFAM" id="SSF81593">
    <property type="entry name" value="Nucleotidyltransferase substrate binding subunit/domain"/>
    <property type="match status" value="1"/>
</dbReference>